<feature type="transmembrane region" description="Helical" evidence="1">
    <location>
        <begin position="260"/>
        <end position="281"/>
    </location>
</feature>
<accession>G0MBW0</accession>
<dbReference type="HOGENOM" id="CLU_063304_0_0_1"/>
<keyword evidence="1" id="KW-0812">Transmembrane</keyword>
<keyword evidence="3" id="KW-1185">Reference proteome</keyword>
<feature type="transmembrane region" description="Helical" evidence="1">
    <location>
        <begin position="85"/>
        <end position="103"/>
    </location>
</feature>
<feature type="transmembrane region" description="Helical" evidence="1">
    <location>
        <begin position="231"/>
        <end position="248"/>
    </location>
</feature>
<dbReference type="EMBL" id="GL379789">
    <property type="protein sequence ID" value="EGT45833.1"/>
    <property type="molecule type" value="Genomic_DNA"/>
</dbReference>
<sequence length="295" mass="34395">MSKELVPSTPETVPTLINRKFYDLFGEPGEDELNSIRELLNVVQEERVATDEEVQGLKKLEKKVLEDQNNYKKDTEHSIIKAKNSVDLIFLLTLLVFVCGYISKLTRFRVVVYWPIDLIVVAIYLYSLYGSWLGSKLGICKNVESEVLENEDDNDWQDSMTSTELLSRQKALVNGWEQVQKERKELLKPNFWPFIARFLNMVYFGLRVYAIHRVEKEPSLFVSSFFTEPTSLDVQCILSIVLVIYFFIDFLVENDRMQNLILQILGFIILLFIFTLLDVVFEKIMSSKKSNMPEM</sequence>
<gene>
    <name evidence="2" type="ORF">CAEBREN_22009</name>
</gene>
<evidence type="ECO:0000256" key="1">
    <source>
        <dbReference type="SAM" id="Phobius"/>
    </source>
</evidence>
<name>G0MBW0_CAEBE</name>
<dbReference type="InParanoid" id="G0MBW0"/>
<keyword evidence="1" id="KW-0472">Membrane</keyword>
<protein>
    <submittedName>
        <fullName evidence="2">Uncharacterized protein</fullName>
    </submittedName>
</protein>
<dbReference type="Proteomes" id="UP000008068">
    <property type="component" value="Unassembled WGS sequence"/>
</dbReference>
<dbReference type="AlphaFoldDB" id="G0MBW0"/>
<reference evidence="3" key="1">
    <citation type="submission" date="2011-07" db="EMBL/GenBank/DDBJ databases">
        <authorList>
            <consortium name="Caenorhabditis brenneri Sequencing and Analysis Consortium"/>
            <person name="Wilson R.K."/>
        </authorList>
    </citation>
    <scope>NUCLEOTIDE SEQUENCE [LARGE SCALE GENOMIC DNA]</scope>
    <source>
        <strain evidence="3">PB2801</strain>
    </source>
</reference>
<keyword evidence="1" id="KW-1133">Transmembrane helix</keyword>
<evidence type="ECO:0000313" key="3">
    <source>
        <dbReference type="Proteomes" id="UP000008068"/>
    </source>
</evidence>
<proteinExistence type="predicted"/>
<evidence type="ECO:0000313" key="2">
    <source>
        <dbReference type="EMBL" id="EGT45833.1"/>
    </source>
</evidence>
<organism evidence="3">
    <name type="scientific">Caenorhabditis brenneri</name>
    <name type="common">Nematode worm</name>
    <dbReference type="NCBI Taxonomy" id="135651"/>
    <lineage>
        <taxon>Eukaryota</taxon>
        <taxon>Metazoa</taxon>
        <taxon>Ecdysozoa</taxon>
        <taxon>Nematoda</taxon>
        <taxon>Chromadorea</taxon>
        <taxon>Rhabditida</taxon>
        <taxon>Rhabditina</taxon>
        <taxon>Rhabditomorpha</taxon>
        <taxon>Rhabditoidea</taxon>
        <taxon>Rhabditidae</taxon>
        <taxon>Peloderinae</taxon>
        <taxon>Caenorhabditis</taxon>
    </lineage>
</organism>
<feature type="transmembrane region" description="Helical" evidence="1">
    <location>
        <begin position="110"/>
        <end position="129"/>
    </location>
</feature>